<dbReference type="Pfam" id="PF00557">
    <property type="entry name" value="Peptidase_M24"/>
    <property type="match status" value="1"/>
</dbReference>
<reference evidence="7" key="1">
    <citation type="submission" date="2017-02" db="UniProtKB">
        <authorList>
            <consortium name="WormBaseParasite"/>
        </authorList>
    </citation>
    <scope>IDENTIFICATION</scope>
</reference>
<proteinExistence type="predicted"/>
<dbReference type="Proteomes" id="UP000267096">
    <property type="component" value="Unassembled WGS sequence"/>
</dbReference>
<dbReference type="GO" id="GO:0004177">
    <property type="term" value="F:aminopeptidase activity"/>
    <property type="evidence" value="ECO:0007669"/>
    <property type="project" value="UniProtKB-KW"/>
</dbReference>
<sequence>IDYGVHVNGRIIDCAFTVNFDSKFDPLVEAVKEATNAGIREAGIDVRLCDIGETVEEVMTSHEVELNGKTYVVKPIRNLNGHSLGHYRIHAGKTVPIVKVVFDLCARLFGFVCYS</sequence>
<dbReference type="AlphaFoldDB" id="A0A0M3JGJ9"/>
<evidence type="ECO:0000313" key="6">
    <source>
        <dbReference type="Proteomes" id="UP000267096"/>
    </source>
</evidence>
<dbReference type="GO" id="GO:0006508">
    <property type="term" value="P:proteolysis"/>
    <property type="evidence" value="ECO:0007669"/>
    <property type="project" value="UniProtKB-KW"/>
</dbReference>
<gene>
    <name evidence="5" type="ORF">ASIM_LOCUS6530</name>
</gene>
<evidence type="ECO:0000313" key="7">
    <source>
        <dbReference type="WBParaSite" id="ASIM_0000675401-mRNA-1"/>
    </source>
</evidence>
<dbReference type="OrthoDB" id="7848262at2759"/>
<dbReference type="PANTHER" id="PTHR45777">
    <property type="entry name" value="METHIONINE AMINOPEPTIDASE 2"/>
    <property type="match status" value="1"/>
</dbReference>
<dbReference type="PANTHER" id="PTHR45777:SF2">
    <property type="entry name" value="METHIONINE AMINOPEPTIDASE 2"/>
    <property type="match status" value="1"/>
</dbReference>
<organism evidence="7">
    <name type="scientific">Anisakis simplex</name>
    <name type="common">Herring worm</name>
    <dbReference type="NCBI Taxonomy" id="6269"/>
    <lineage>
        <taxon>Eukaryota</taxon>
        <taxon>Metazoa</taxon>
        <taxon>Ecdysozoa</taxon>
        <taxon>Nematoda</taxon>
        <taxon>Chromadorea</taxon>
        <taxon>Rhabditida</taxon>
        <taxon>Spirurina</taxon>
        <taxon>Ascaridomorpha</taxon>
        <taxon>Ascaridoidea</taxon>
        <taxon>Anisakidae</taxon>
        <taxon>Anisakis</taxon>
        <taxon>Anisakis simplex complex</taxon>
    </lineage>
</organism>
<name>A0A0M3JGJ9_ANISI</name>
<dbReference type="GO" id="GO:0008235">
    <property type="term" value="F:metalloexopeptidase activity"/>
    <property type="evidence" value="ECO:0007669"/>
    <property type="project" value="TreeGrafter"/>
</dbReference>
<feature type="domain" description="Peptidase M24" evidence="4">
    <location>
        <begin position="1"/>
        <end position="93"/>
    </location>
</feature>
<evidence type="ECO:0000256" key="3">
    <source>
        <dbReference type="ARBA" id="ARBA00022801"/>
    </source>
</evidence>
<dbReference type="InterPro" id="IPR036005">
    <property type="entry name" value="Creatinase/aminopeptidase-like"/>
</dbReference>
<accession>A0A0M3JGJ9</accession>
<dbReference type="WBParaSite" id="ASIM_0000675401-mRNA-1">
    <property type="protein sequence ID" value="ASIM_0000675401-mRNA-1"/>
    <property type="gene ID" value="ASIM_0000675401"/>
</dbReference>
<protein>
    <submittedName>
        <fullName evidence="7">Peptidase_M24 domain-containing protein</fullName>
    </submittedName>
</protein>
<dbReference type="InterPro" id="IPR050247">
    <property type="entry name" value="Met_Aminopeptidase_Type2"/>
</dbReference>
<keyword evidence="2" id="KW-0645">Protease</keyword>
<reference evidence="5 6" key="2">
    <citation type="submission" date="2018-11" db="EMBL/GenBank/DDBJ databases">
        <authorList>
            <consortium name="Pathogen Informatics"/>
        </authorList>
    </citation>
    <scope>NUCLEOTIDE SEQUENCE [LARGE SCALE GENOMIC DNA]</scope>
</reference>
<evidence type="ECO:0000259" key="4">
    <source>
        <dbReference type="Pfam" id="PF00557"/>
    </source>
</evidence>
<dbReference type="EMBL" id="UYRR01014326">
    <property type="protein sequence ID" value="VDK27203.1"/>
    <property type="molecule type" value="Genomic_DNA"/>
</dbReference>
<evidence type="ECO:0000256" key="2">
    <source>
        <dbReference type="ARBA" id="ARBA00022670"/>
    </source>
</evidence>
<keyword evidence="3" id="KW-0378">Hydrolase</keyword>
<dbReference type="GO" id="GO:0005737">
    <property type="term" value="C:cytoplasm"/>
    <property type="evidence" value="ECO:0007669"/>
    <property type="project" value="TreeGrafter"/>
</dbReference>
<evidence type="ECO:0000256" key="1">
    <source>
        <dbReference type="ARBA" id="ARBA00022438"/>
    </source>
</evidence>
<evidence type="ECO:0000313" key="5">
    <source>
        <dbReference type="EMBL" id="VDK27203.1"/>
    </source>
</evidence>
<keyword evidence="1" id="KW-0031">Aminopeptidase</keyword>
<keyword evidence="6" id="KW-1185">Reference proteome</keyword>
<dbReference type="SUPFAM" id="SSF55920">
    <property type="entry name" value="Creatinase/aminopeptidase"/>
    <property type="match status" value="1"/>
</dbReference>
<dbReference type="Gene3D" id="3.90.230.10">
    <property type="entry name" value="Creatinase/methionine aminopeptidase superfamily"/>
    <property type="match status" value="1"/>
</dbReference>
<dbReference type="InterPro" id="IPR000994">
    <property type="entry name" value="Pept_M24"/>
</dbReference>